<protein>
    <submittedName>
        <fullName evidence="1">Uncharacterized protein</fullName>
    </submittedName>
</protein>
<dbReference type="RefSeq" id="XP_041152495.1">
    <property type="nucleotide sequence ID" value="XM_041300967.1"/>
</dbReference>
<accession>A0A9P7D9C4</accession>
<dbReference type="OrthoDB" id="2690041at2759"/>
<keyword evidence="2" id="KW-1185">Reference proteome</keyword>
<dbReference type="Proteomes" id="UP000719766">
    <property type="component" value="Unassembled WGS sequence"/>
</dbReference>
<name>A0A9P7D9C4_9AGAM</name>
<reference evidence="1" key="1">
    <citation type="journal article" date="2020" name="New Phytol.">
        <title>Comparative genomics reveals dynamic genome evolution in host specialist ectomycorrhizal fungi.</title>
        <authorList>
            <person name="Lofgren L.A."/>
            <person name="Nguyen N.H."/>
            <person name="Vilgalys R."/>
            <person name="Ruytinx J."/>
            <person name="Liao H.L."/>
            <person name="Branco S."/>
            <person name="Kuo A."/>
            <person name="LaButti K."/>
            <person name="Lipzen A."/>
            <person name="Andreopoulos W."/>
            <person name="Pangilinan J."/>
            <person name="Riley R."/>
            <person name="Hundley H."/>
            <person name="Na H."/>
            <person name="Barry K."/>
            <person name="Grigoriev I.V."/>
            <person name="Stajich J.E."/>
            <person name="Kennedy P.G."/>
        </authorList>
    </citation>
    <scope>NUCLEOTIDE SEQUENCE</scope>
    <source>
        <strain evidence="1">S12</strain>
    </source>
</reference>
<sequence length="137" mass="15562">MAVMQDKNTDPHKYKLDTSQNDQDEVGLICSICVKERSSAKRKEIYKTIQTKAGVSSPTQLLQQEECNLTKRSKIDRMQLSPVEWTRAGQFTDLLLYADVAQQAFSSDHGSTLHLAIPALETLHRSWMSQAERSKYS</sequence>
<proteinExistence type="predicted"/>
<dbReference type="AlphaFoldDB" id="A0A9P7D9C4"/>
<organism evidence="1 2">
    <name type="scientific">Suillus plorans</name>
    <dbReference type="NCBI Taxonomy" id="116603"/>
    <lineage>
        <taxon>Eukaryota</taxon>
        <taxon>Fungi</taxon>
        <taxon>Dikarya</taxon>
        <taxon>Basidiomycota</taxon>
        <taxon>Agaricomycotina</taxon>
        <taxon>Agaricomycetes</taxon>
        <taxon>Agaricomycetidae</taxon>
        <taxon>Boletales</taxon>
        <taxon>Suillineae</taxon>
        <taxon>Suillaceae</taxon>
        <taxon>Suillus</taxon>
    </lineage>
</organism>
<gene>
    <name evidence="1" type="ORF">HD556DRAFT_1314614</name>
</gene>
<dbReference type="GeneID" id="64594731"/>
<evidence type="ECO:0000313" key="1">
    <source>
        <dbReference type="EMBL" id="KAG1785010.1"/>
    </source>
</evidence>
<dbReference type="EMBL" id="JABBWE010000122">
    <property type="protein sequence ID" value="KAG1785010.1"/>
    <property type="molecule type" value="Genomic_DNA"/>
</dbReference>
<evidence type="ECO:0000313" key="2">
    <source>
        <dbReference type="Proteomes" id="UP000719766"/>
    </source>
</evidence>
<comment type="caution">
    <text evidence="1">The sequence shown here is derived from an EMBL/GenBank/DDBJ whole genome shotgun (WGS) entry which is preliminary data.</text>
</comment>